<evidence type="ECO:0000313" key="2">
    <source>
        <dbReference type="EMBL" id="EDV49567.1"/>
    </source>
</evidence>
<feature type="signal peptide" evidence="1">
    <location>
        <begin position="1"/>
        <end position="18"/>
    </location>
</feature>
<dbReference type="EMBL" id="CH954181">
    <property type="protein sequence ID" value="EDV49567.1"/>
    <property type="molecule type" value="Genomic_DNA"/>
</dbReference>
<proteinExistence type="predicted"/>
<organism evidence="2 3">
    <name type="scientific">Drosophila erecta</name>
    <name type="common">Fruit fly</name>
    <dbReference type="NCBI Taxonomy" id="7220"/>
    <lineage>
        <taxon>Eukaryota</taxon>
        <taxon>Metazoa</taxon>
        <taxon>Ecdysozoa</taxon>
        <taxon>Arthropoda</taxon>
        <taxon>Hexapoda</taxon>
        <taxon>Insecta</taxon>
        <taxon>Pterygota</taxon>
        <taxon>Neoptera</taxon>
        <taxon>Endopterygota</taxon>
        <taxon>Diptera</taxon>
        <taxon>Brachycera</taxon>
        <taxon>Muscomorpha</taxon>
        <taxon>Ephydroidea</taxon>
        <taxon>Drosophilidae</taxon>
        <taxon>Drosophila</taxon>
        <taxon>Sophophora</taxon>
    </lineage>
</organism>
<sequence>MLKYTVFVLLAVIPKSLFQRTMSYEAFFVSVLSSENAFPIDFSNLRVLGRERILNGTFDILEDIDNEHYEFYLEAYTNVARDGNYKKFPMALLRDAVCAVYEKYGFYLRDCVKYGINTDLYINTTTCLIPKGRYYLKNVTINVTNWPVIMSRGLCRHSFTFYKDNVAVGTYNITSSIEDRAVNFRK</sequence>
<evidence type="ECO:0000313" key="3">
    <source>
        <dbReference type="Proteomes" id="UP000008711"/>
    </source>
</evidence>
<protein>
    <submittedName>
        <fullName evidence="2">GG17246</fullName>
    </submittedName>
</protein>
<dbReference type="HOGENOM" id="CLU_115081_1_0_1"/>
<dbReference type="AlphaFoldDB" id="B3NZJ4"/>
<dbReference type="PhylomeDB" id="B3NZJ4"/>
<keyword evidence="3" id="KW-1185">Reference proteome</keyword>
<reference evidence="2 3" key="1">
    <citation type="journal article" date="2007" name="Nature">
        <title>Evolution of genes and genomes on the Drosophila phylogeny.</title>
        <authorList>
            <consortium name="Drosophila 12 Genomes Consortium"/>
            <person name="Clark A.G."/>
            <person name="Eisen M.B."/>
            <person name="Smith D.R."/>
            <person name="Bergman C.M."/>
            <person name="Oliver B."/>
            <person name="Markow T.A."/>
            <person name="Kaufman T.C."/>
            <person name="Kellis M."/>
            <person name="Gelbart W."/>
            <person name="Iyer V.N."/>
            <person name="Pollard D.A."/>
            <person name="Sackton T.B."/>
            <person name="Larracuente A.M."/>
            <person name="Singh N.D."/>
            <person name="Abad J.P."/>
            <person name="Abt D.N."/>
            <person name="Adryan B."/>
            <person name="Aguade M."/>
            <person name="Akashi H."/>
            <person name="Anderson W.W."/>
            <person name="Aquadro C.F."/>
            <person name="Ardell D.H."/>
            <person name="Arguello R."/>
            <person name="Artieri C.G."/>
            <person name="Barbash D.A."/>
            <person name="Barker D."/>
            <person name="Barsanti P."/>
            <person name="Batterham P."/>
            <person name="Batzoglou S."/>
            <person name="Begun D."/>
            <person name="Bhutkar A."/>
            <person name="Blanco E."/>
            <person name="Bosak S.A."/>
            <person name="Bradley R.K."/>
            <person name="Brand A.D."/>
            <person name="Brent M.R."/>
            <person name="Brooks A.N."/>
            <person name="Brown R.H."/>
            <person name="Butlin R.K."/>
            <person name="Caggese C."/>
            <person name="Calvi B.R."/>
            <person name="Bernardo de Carvalho A."/>
            <person name="Caspi A."/>
            <person name="Castrezana S."/>
            <person name="Celniker S.E."/>
            <person name="Chang J.L."/>
            <person name="Chapple C."/>
            <person name="Chatterji S."/>
            <person name="Chinwalla A."/>
            <person name="Civetta A."/>
            <person name="Clifton S.W."/>
            <person name="Comeron J.M."/>
            <person name="Costello J.C."/>
            <person name="Coyne J.A."/>
            <person name="Daub J."/>
            <person name="David R.G."/>
            <person name="Delcher A.L."/>
            <person name="Delehaunty K."/>
            <person name="Do C.B."/>
            <person name="Ebling H."/>
            <person name="Edwards K."/>
            <person name="Eickbush T."/>
            <person name="Evans J.D."/>
            <person name="Filipski A."/>
            <person name="Findeiss S."/>
            <person name="Freyhult E."/>
            <person name="Fulton L."/>
            <person name="Fulton R."/>
            <person name="Garcia A.C."/>
            <person name="Gardiner A."/>
            <person name="Garfield D.A."/>
            <person name="Garvin B.E."/>
            <person name="Gibson G."/>
            <person name="Gilbert D."/>
            <person name="Gnerre S."/>
            <person name="Godfrey J."/>
            <person name="Good R."/>
            <person name="Gotea V."/>
            <person name="Gravely B."/>
            <person name="Greenberg A.J."/>
            <person name="Griffiths-Jones S."/>
            <person name="Gross S."/>
            <person name="Guigo R."/>
            <person name="Gustafson E.A."/>
            <person name="Haerty W."/>
            <person name="Hahn M.W."/>
            <person name="Halligan D.L."/>
            <person name="Halpern A.L."/>
            <person name="Halter G.M."/>
            <person name="Han M.V."/>
            <person name="Heger A."/>
            <person name="Hillier L."/>
            <person name="Hinrichs A.S."/>
            <person name="Holmes I."/>
            <person name="Hoskins R.A."/>
            <person name="Hubisz M.J."/>
            <person name="Hultmark D."/>
            <person name="Huntley M.A."/>
            <person name="Jaffe D.B."/>
            <person name="Jagadeeshan S."/>
            <person name="Jeck W.R."/>
            <person name="Johnson J."/>
            <person name="Jones C.D."/>
            <person name="Jordan W.C."/>
            <person name="Karpen G.H."/>
            <person name="Kataoka E."/>
            <person name="Keightley P.D."/>
            <person name="Kheradpour P."/>
            <person name="Kirkness E.F."/>
            <person name="Koerich L.B."/>
            <person name="Kristiansen K."/>
            <person name="Kudrna D."/>
            <person name="Kulathinal R.J."/>
            <person name="Kumar S."/>
            <person name="Kwok R."/>
            <person name="Lander E."/>
            <person name="Langley C.H."/>
            <person name="Lapoint R."/>
            <person name="Lazzaro B.P."/>
            <person name="Lee S.J."/>
            <person name="Levesque L."/>
            <person name="Li R."/>
            <person name="Lin C.F."/>
            <person name="Lin M.F."/>
            <person name="Lindblad-Toh K."/>
            <person name="Llopart A."/>
            <person name="Long M."/>
            <person name="Low L."/>
            <person name="Lozovsky E."/>
            <person name="Lu J."/>
            <person name="Luo M."/>
            <person name="Machado C.A."/>
            <person name="Makalowski W."/>
            <person name="Marzo M."/>
            <person name="Matsuda M."/>
            <person name="Matzkin L."/>
            <person name="McAllister B."/>
            <person name="McBride C.S."/>
            <person name="McKernan B."/>
            <person name="McKernan K."/>
            <person name="Mendez-Lago M."/>
            <person name="Minx P."/>
            <person name="Mollenhauer M.U."/>
            <person name="Montooth K."/>
            <person name="Mount S.M."/>
            <person name="Mu X."/>
            <person name="Myers E."/>
            <person name="Negre B."/>
            <person name="Newfeld S."/>
            <person name="Nielsen R."/>
            <person name="Noor M.A."/>
            <person name="O'Grady P."/>
            <person name="Pachter L."/>
            <person name="Papaceit M."/>
            <person name="Parisi M.J."/>
            <person name="Parisi M."/>
            <person name="Parts L."/>
            <person name="Pedersen J.S."/>
            <person name="Pesole G."/>
            <person name="Phillippy A.M."/>
            <person name="Ponting C.P."/>
            <person name="Pop M."/>
            <person name="Porcelli D."/>
            <person name="Powell J.R."/>
            <person name="Prohaska S."/>
            <person name="Pruitt K."/>
            <person name="Puig M."/>
            <person name="Quesneville H."/>
            <person name="Ram K.R."/>
            <person name="Rand D."/>
            <person name="Rasmussen M.D."/>
            <person name="Reed L.K."/>
            <person name="Reenan R."/>
            <person name="Reily A."/>
            <person name="Remington K.A."/>
            <person name="Rieger T.T."/>
            <person name="Ritchie M.G."/>
            <person name="Robin C."/>
            <person name="Rogers Y.H."/>
            <person name="Rohde C."/>
            <person name="Rozas J."/>
            <person name="Rubenfield M.J."/>
            <person name="Ruiz A."/>
            <person name="Russo S."/>
            <person name="Salzberg S.L."/>
            <person name="Sanchez-Gracia A."/>
            <person name="Saranga D.J."/>
            <person name="Sato H."/>
            <person name="Schaeffer S.W."/>
            <person name="Schatz M.C."/>
            <person name="Schlenke T."/>
            <person name="Schwartz R."/>
            <person name="Segarra C."/>
            <person name="Singh R.S."/>
            <person name="Sirot L."/>
            <person name="Sirota M."/>
            <person name="Sisneros N.B."/>
            <person name="Smith C.D."/>
            <person name="Smith T.F."/>
            <person name="Spieth J."/>
            <person name="Stage D.E."/>
            <person name="Stark A."/>
            <person name="Stephan W."/>
            <person name="Strausberg R.L."/>
            <person name="Strempel S."/>
            <person name="Sturgill D."/>
            <person name="Sutton G."/>
            <person name="Sutton G.G."/>
            <person name="Tao W."/>
            <person name="Teichmann S."/>
            <person name="Tobari Y.N."/>
            <person name="Tomimura Y."/>
            <person name="Tsolas J.M."/>
            <person name="Valente V.L."/>
            <person name="Venter E."/>
            <person name="Venter J.C."/>
            <person name="Vicario S."/>
            <person name="Vieira F.G."/>
            <person name="Vilella A.J."/>
            <person name="Villasante A."/>
            <person name="Walenz B."/>
            <person name="Wang J."/>
            <person name="Wasserman M."/>
            <person name="Watts T."/>
            <person name="Wilson D."/>
            <person name="Wilson R.K."/>
            <person name="Wing R.A."/>
            <person name="Wolfner M.F."/>
            <person name="Wong A."/>
            <person name="Wong G.K."/>
            <person name="Wu C.I."/>
            <person name="Wu G."/>
            <person name="Yamamoto D."/>
            <person name="Yang H.P."/>
            <person name="Yang S.P."/>
            <person name="Yorke J.A."/>
            <person name="Yoshida K."/>
            <person name="Zdobnov E."/>
            <person name="Zhang P."/>
            <person name="Zhang Y."/>
            <person name="Zimin A.V."/>
            <person name="Baldwin J."/>
            <person name="Abdouelleil A."/>
            <person name="Abdulkadir J."/>
            <person name="Abebe A."/>
            <person name="Abera B."/>
            <person name="Abreu J."/>
            <person name="Acer S.C."/>
            <person name="Aftuck L."/>
            <person name="Alexander A."/>
            <person name="An P."/>
            <person name="Anderson E."/>
            <person name="Anderson S."/>
            <person name="Arachi H."/>
            <person name="Azer M."/>
            <person name="Bachantsang P."/>
            <person name="Barry A."/>
            <person name="Bayul T."/>
            <person name="Berlin A."/>
            <person name="Bessette D."/>
            <person name="Bloom T."/>
            <person name="Blye J."/>
            <person name="Boguslavskiy L."/>
            <person name="Bonnet C."/>
            <person name="Boukhgalter B."/>
            <person name="Bourzgui I."/>
            <person name="Brown A."/>
            <person name="Cahill P."/>
            <person name="Channer S."/>
            <person name="Cheshatsang Y."/>
            <person name="Chuda L."/>
            <person name="Citroen M."/>
            <person name="Collymore A."/>
            <person name="Cooke P."/>
            <person name="Costello M."/>
            <person name="D'Aco K."/>
            <person name="Daza R."/>
            <person name="De Haan G."/>
            <person name="DeGray S."/>
            <person name="DeMaso C."/>
            <person name="Dhargay N."/>
            <person name="Dooley K."/>
            <person name="Dooley E."/>
            <person name="Doricent M."/>
            <person name="Dorje P."/>
            <person name="Dorjee K."/>
            <person name="Dupes A."/>
            <person name="Elong R."/>
            <person name="Falk J."/>
            <person name="Farina A."/>
            <person name="Faro S."/>
            <person name="Ferguson D."/>
            <person name="Fisher S."/>
            <person name="Foley C.D."/>
            <person name="Franke A."/>
            <person name="Friedrich D."/>
            <person name="Gadbois L."/>
            <person name="Gearin G."/>
            <person name="Gearin C.R."/>
            <person name="Giannoukos G."/>
            <person name="Goode T."/>
            <person name="Graham J."/>
            <person name="Grandbois E."/>
            <person name="Grewal S."/>
            <person name="Gyaltsen K."/>
            <person name="Hafez N."/>
            <person name="Hagos B."/>
            <person name="Hall J."/>
            <person name="Henson C."/>
            <person name="Hollinger A."/>
            <person name="Honan T."/>
            <person name="Huard M.D."/>
            <person name="Hughes L."/>
            <person name="Hurhula B."/>
            <person name="Husby M.E."/>
            <person name="Kamat A."/>
            <person name="Kanga B."/>
            <person name="Kashin S."/>
            <person name="Khazanovich D."/>
            <person name="Kisner P."/>
            <person name="Lance K."/>
            <person name="Lara M."/>
            <person name="Lee W."/>
            <person name="Lennon N."/>
            <person name="Letendre F."/>
            <person name="LeVine R."/>
            <person name="Lipovsky A."/>
            <person name="Liu X."/>
            <person name="Liu J."/>
            <person name="Liu S."/>
            <person name="Lokyitsang T."/>
            <person name="Lokyitsang Y."/>
            <person name="Lubonja R."/>
            <person name="Lui A."/>
            <person name="MacDonald P."/>
            <person name="Magnisalis V."/>
            <person name="Maru K."/>
            <person name="Matthews C."/>
            <person name="McCusker W."/>
            <person name="McDonough S."/>
            <person name="Mehta T."/>
            <person name="Meldrim J."/>
            <person name="Meneus L."/>
            <person name="Mihai O."/>
            <person name="Mihalev A."/>
            <person name="Mihova T."/>
            <person name="Mittelman R."/>
            <person name="Mlenga V."/>
            <person name="Montmayeur A."/>
            <person name="Mulrain L."/>
            <person name="Navidi A."/>
            <person name="Naylor J."/>
            <person name="Negash T."/>
            <person name="Nguyen T."/>
            <person name="Nguyen N."/>
            <person name="Nicol R."/>
            <person name="Norbu C."/>
            <person name="Norbu N."/>
            <person name="Novod N."/>
            <person name="O'Neill B."/>
            <person name="Osman S."/>
            <person name="Markiewicz E."/>
            <person name="Oyono O.L."/>
            <person name="Patti C."/>
            <person name="Phunkhang P."/>
            <person name="Pierre F."/>
            <person name="Priest M."/>
            <person name="Raghuraman S."/>
            <person name="Rege F."/>
            <person name="Reyes R."/>
            <person name="Rise C."/>
            <person name="Rogov P."/>
            <person name="Ross K."/>
            <person name="Ryan E."/>
            <person name="Settipalli S."/>
            <person name="Shea T."/>
            <person name="Sherpa N."/>
            <person name="Shi L."/>
            <person name="Shih D."/>
            <person name="Sparrow T."/>
            <person name="Spaulding J."/>
            <person name="Stalker J."/>
            <person name="Stange-Thomann N."/>
            <person name="Stavropoulos S."/>
            <person name="Stone C."/>
            <person name="Strader C."/>
            <person name="Tesfaye S."/>
            <person name="Thomson T."/>
            <person name="Thoulutsang Y."/>
            <person name="Thoulutsang D."/>
            <person name="Topham K."/>
            <person name="Topping I."/>
            <person name="Tsamla T."/>
            <person name="Vassiliev H."/>
            <person name="Vo A."/>
            <person name="Wangchuk T."/>
            <person name="Wangdi T."/>
            <person name="Weiand M."/>
            <person name="Wilkinson J."/>
            <person name="Wilson A."/>
            <person name="Yadav S."/>
            <person name="Young G."/>
            <person name="Yu Q."/>
            <person name="Zembek L."/>
            <person name="Zhong D."/>
            <person name="Zimmer A."/>
            <person name="Zwirko Z."/>
            <person name="Jaffe D.B."/>
            <person name="Alvarez P."/>
            <person name="Brockman W."/>
            <person name="Butler J."/>
            <person name="Chin C."/>
            <person name="Gnerre S."/>
            <person name="Grabherr M."/>
            <person name="Kleber M."/>
            <person name="Mauceli E."/>
            <person name="MacCallum I."/>
        </authorList>
    </citation>
    <scope>NUCLEOTIDE SEQUENCE [LARGE SCALE GENOMIC DNA]</scope>
    <source>
        <strain evidence="2 3">TSC#14021-0224.01</strain>
    </source>
</reference>
<evidence type="ECO:0000256" key="1">
    <source>
        <dbReference type="SAM" id="SignalP"/>
    </source>
</evidence>
<reference evidence="2 3" key="2">
    <citation type="journal article" date="2008" name="Bioinformatics">
        <title>Assembly reconciliation.</title>
        <authorList>
            <person name="Zimin A.V."/>
            <person name="Smith D.R."/>
            <person name="Sutton G."/>
            <person name="Yorke J.A."/>
        </authorList>
    </citation>
    <scope>NUCLEOTIDE SEQUENCE [LARGE SCALE GENOMIC DNA]</scope>
    <source>
        <strain evidence="2 3">TSC#14021-0224.01</strain>
    </source>
</reference>
<dbReference type="Proteomes" id="UP000008711">
    <property type="component" value="Unassembled WGS sequence"/>
</dbReference>
<gene>
    <name evidence="2" type="primary">Dere\GG17246</name>
    <name evidence="2" type="ORF">Dere_GG17246</name>
</gene>
<keyword evidence="1" id="KW-0732">Signal</keyword>
<dbReference type="PANTHER" id="PTHR21112">
    <property type="entry name" value="CHEMOSENSORY PROTEIN A 29A-RELATED"/>
    <property type="match status" value="1"/>
</dbReference>
<dbReference type="PANTHER" id="PTHR21112:SF0">
    <property type="entry name" value="CHEMOSENSORY PROTEIN A 29A-RELATED"/>
    <property type="match status" value="1"/>
</dbReference>
<dbReference type="OrthoDB" id="7925769at2759"/>
<accession>B3NZJ4</accession>
<feature type="chain" id="PRO_5002795889" evidence="1">
    <location>
        <begin position="19"/>
        <end position="186"/>
    </location>
</feature>
<dbReference type="OMA" id="IMQRGLC"/>
<dbReference type="KEGG" id="der:6551894"/>
<name>B3NZJ4_DROER</name>